<keyword evidence="6 11" id="KW-0812">Transmembrane</keyword>
<dbReference type="PANTHER" id="PTHR33446">
    <property type="entry name" value="PROTEIN TONB-RELATED"/>
    <property type="match status" value="1"/>
</dbReference>
<dbReference type="PROSITE" id="PS52015">
    <property type="entry name" value="TONB_CTD"/>
    <property type="match status" value="1"/>
</dbReference>
<gene>
    <name evidence="13" type="ORF">FHR60_003717</name>
</gene>
<dbReference type="InterPro" id="IPR037682">
    <property type="entry name" value="TonB_C"/>
</dbReference>
<feature type="region of interest" description="Disordered" evidence="10">
    <location>
        <begin position="1"/>
        <end position="30"/>
    </location>
</feature>
<evidence type="ECO:0000313" key="14">
    <source>
        <dbReference type="Proteomes" id="UP000554726"/>
    </source>
</evidence>
<evidence type="ECO:0000256" key="6">
    <source>
        <dbReference type="ARBA" id="ARBA00022692"/>
    </source>
</evidence>
<evidence type="ECO:0000313" key="13">
    <source>
        <dbReference type="EMBL" id="MBB4595010.1"/>
    </source>
</evidence>
<sequence length="192" mass="20425">MSFISNPSTPQAPTMSRGAPPVTGRGPDAADDGASPWLWATLLALLVVIPAWWWNRHSDESFATDTGSAPVASRQILPNADGPRAMTMVAHAPARAATTSIEAQPLPGNAMPSYPAELARAGIQGSRTVRLQLDVQGRVREVVIVERTGSNDPRLDAAVTDSLRQWRFAPATRDGHAVISSVQVPVDFSAAR</sequence>
<evidence type="ECO:0000256" key="2">
    <source>
        <dbReference type="ARBA" id="ARBA00006555"/>
    </source>
</evidence>
<keyword evidence="5" id="KW-0997">Cell inner membrane</keyword>
<dbReference type="PANTHER" id="PTHR33446:SF2">
    <property type="entry name" value="PROTEIN TONB"/>
    <property type="match status" value="1"/>
</dbReference>
<dbReference type="InterPro" id="IPR006260">
    <property type="entry name" value="TonB/TolA_C"/>
</dbReference>
<feature type="domain" description="TonB C-terminal" evidence="12">
    <location>
        <begin position="99"/>
        <end position="192"/>
    </location>
</feature>
<comment type="similarity">
    <text evidence="2">Belongs to the TonB family.</text>
</comment>
<evidence type="ECO:0000256" key="3">
    <source>
        <dbReference type="ARBA" id="ARBA00022448"/>
    </source>
</evidence>
<organism evidence="13 14">
    <name type="scientific">Xanthomonas cannabis</name>
    <dbReference type="NCBI Taxonomy" id="1885674"/>
    <lineage>
        <taxon>Bacteria</taxon>
        <taxon>Pseudomonadati</taxon>
        <taxon>Pseudomonadota</taxon>
        <taxon>Gammaproteobacteria</taxon>
        <taxon>Lysobacterales</taxon>
        <taxon>Lysobacteraceae</taxon>
        <taxon>Xanthomonas</taxon>
    </lineage>
</organism>
<keyword evidence="8 11" id="KW-1133">Transmembrane helix</keyword>
<evidence type="ECO:0000256" key="5">
    <source>
        <dbReference type="ARBA" id="ARBA00022519"/>
    </source>
</evidence>
<evidence type="ECO:0000259" key="12">
    <source>
        <dbReference type="PROSITE" id="PS52015"/>
    </source>
</evidence>
<keyword evidence="3" id="KW-0813">Transport</keyword>
<keyword evidence="9 11" id="KW-0472">Membrane</keyword>
<dbReference type="Pfam" id="PF03544">
    <property type="entry name" value="TonB_C"/>
    <property type="match status" value="1"/>
</dbReference>
<evidence type="ECO:0000256" key="8">
    <source>
        <dbReference type="ARBA" id="ARBA00022989"/>
    </source>
</evidence>
<comment type="caution">
    <text evidence="13">The sequence shown here is derived from an EMBL/GenBank/DDBJ whole genome shotgun (WGS) entry which is preliminary data.</text>
</comment>
<evidence type="ECO:0000256" key="11">
    <source>
        <dbReference type="SAM" id="Phobius"/>
    </source>
</evidence>
<dbReference type="SUPFAM" id="SSF74653">
    <property type="entry name" value="TolA/TonB C-terminal domain"/>
    <property type="match status" value="1"/>
</dbReference>
<comment type="subcellular location">
    <subcellularLocation>
        <location evidence="1">Cell inner membrane</location>
        <topology evidence="1">Single-pass membrane protein</topology>
        <orientation evidence="1">Periplasmic side</orientation>
    </subcellularLocation>
</comment>
<evidence type="ECO:0000256" key="10">
    <source>
        <dbReference type="SAM" id="MobiDB-lite"/>
    </source>
</evidence>
<keyword evidence="14" id="KW-1185">Reference proteome</keyword>
<dbReference type="NCBIfam" id="TIGR01352">
    <property type="entry name" value="tonB_Cterm"/>
    <property type="match status" value="1"/>
</dbReference>
<evidence type="ECO:0000256" key="4">
    <source>
        <dbReference type="ARBA" id="ARBA00022475"/>
    </source>
</evidence>
<evidence type="ECO:0000256" key="1">
    <source>
        <dbReference type="ARBA" id="ARBA00004383"/>
    </source>
</evidence>
<feature type="compositionally biased region" description="Polar residues" evidence="10">
    <location>
        <begin position="1"/>
        <end position="14"/>
    </location>
</feature>
<dbReference type="Gene3D" id="3.30.1150.10">
    <property type="match status" value="1"/>
</dbReference>
<evidence type="ECO:0000256" key="9">
    <source>
        <dbReference type="ARBA" id="ARBA00023136"/>
    </source>
</evidence>
<keyword evidence="4" id="KW-1003">Cell membrane</keyword>
<evidence type="ECO:0000256" key="7">
    <source>
        <dbReference type="ARBA" id="ARBA00022927"/>
    </source>
</evidence>
<name>A0ABR6JQB2_9XANT</name>
<reference evidence="13 14" key="1">
    <citation type="submission" date="2020-08" db="EMBL/GenBank/DDBJ databases">
        <title>Studying the diversity of plant-associated saprophytic bacteria and their role in host health and plant-pathogen interactions.</title>
        <authorList>
            <person name="Potnis N."/>
        </authorList>
    </citation>
    <scope>NUCLEOTIDE SEQUENCE [LARGE SCALE GENOMIC DNA]</scope>
    <source>
        <strain evidence="13 14">F16</strain>
    </source>
</reference>
<proteinExistence type="inferred from homology"/>
<accession>A0ABR6JQB2</accession>
<feature type="transmembrane region" description="Helical" evidence="11">
    <location>
        <begin position="37"/>
        <end position="54"/>
    </location>
</feature>
<dbReference type="InterPro" id="IPR051045">
    <property type="entry name" value="TonB-dependent_transducer"/>
</dbReference>
<dbReference type="Proteomes" id="UP000554726">
    <property type="component" value="Unassembled WGS sequence"/>
</dbReference>
<protein>
    <submittedName>
        <fullName evidence="13">Protein TonB</fullName>
    </submittedName>
</protein>
<keyword evidence="7" id="KW-0653">Protein transport</keyword>
<dbReference type="EMBL" id="JACHNS010000009">
    <property type="protein sequence ID" value="MBB4595010.1"/>
    <property type="molecule type" value="Genomic_DNA"/>
</dbReference>